<organism evidence="1">
    <name type="scientific">marine metagenome</name>
    <dbReference type="NCBI Taxonomy" id="408172"/>
    <lineage>
        <taxon>unclassified sequences</taxon>
        <taxon>metagenomes</taxon>
        <taxon>ecological metagenomes</taxon>
    </lineage>
</organism>
<dbReference type="AlphaFoldDB" id="A0A383CZR3"/>
<feature type="non-terminal residue" evidence="1">
    <location>
        <position position="1"/>
    </location>
</feature>
<accession>A0A383CZR3</accession>
<sequence>KICYNVCMLINNNTKRGSVMQNFLLRAGNVMQIKYFKFNIEHGDYLMYVFTAKLGLVSIQRCGEYYDNY</sequence>
<proteinExistence type="predicted"/>
<protein>
    <submittedName>
        <fullName evidence="1">Uncharacterized protein</fullName>
    </submittedName>
</protein>
<evidence type="ECO:0000313" key="1">
    <source>
        <dbReference type="EMBL" id="SVE37493.1"/>
    </source>
</evidence>
<name>A0A383CZR3_9ZZZZ</name>
<dbReference type="EMBL" id="UINC01212945">
    <property type="protein sequence ID" value="SVE37493.1"/>
    <property type="molecule type" value="Genomic_DNA"/>
</dbReference>
<gene>
    <name evidence="1" type="ORF">METZ01_LOCUS490347</name>
</gene>
<reference evidence="1" key="1">
    <citation type="submission" date="2018-05" db="EMBL/GenBank/DDBJ databases">
        <authorList>
            <person name="Lanie J.A."/>
            <person name="Ng W.-L."/>
            <person name="Kazmierczak K.M."/>
            <person name="Andrzejewski T.M."/>
            <person name="Davidsen T.M."/>
            <person name="Wayne K.J."/>
            <person name="Tettelin H."/>
            <person name="Glass J.I."/>
            <person name="Rusch D."/>
            <person name="Podicherti R."/>
            <person name="Tsui H.-C.T."/>
            <person name="Winkler M.E."/>
        </authorList>
    </citation>
    <scope>NUCLEOTIDE SEQUENCE</scope>
</reference>